<feature type="region of interest" description="Disordered" evidence="1">
    <location>
        <begin position="578"/>
        <end position="622"/>
    </location>
</feature>
<feature type="region of interest" description="Disordered" evidence="1">
    <location>
        <begin position="634"/>
        <end position="686"/>
    </location>
</feature>
<feature type="domain" description="Transcription regulator Rua1 C-terminal" evidence="2">
    <location>
        <begin position="476"/>
        <end position="575"/>
    </location>
</feature>
<dbReference type="PANTHER" id="PTHR28125">
    <property type="entry name" value="MEIOTIC EXPRESSION UP-REGULATED PROTEIN 26"/>
    <property type="match status" value="1"/>
</dbReference>
<dbReference type="PANTHER" id="PTHR28125:SF3">
    <property type="entry name" value="TRANSCRIPTION REGULATOR RUA1 C-TERMINAL DOMAIN-CONTAINING PROTEIN"/>
    <property type="match status" value="1"/>
</dbReference>
<dbReference type="EMBL" id="JAUJFL010000004">
    <property type="protein sequence ID" value="KAK2605154.1"/>
    <property type="molecule type" value="Genomic_DNA"/>
</dbReference>
<feature type="compositionally biased region" description="Low complexity" evidence="1">
    <location>
        <begin position="642"/>
        <end position="662"/>
    </location>
</feature>
<feature type="compositionally biased region" description="Basic residues" evidence="1">
    <location>
        <begin position="578"/>
        <end position="589"/>
    </location>
</feature>
<feature type="region of interest" description="Disordered" evidence="1">
    <location>
        <begin position="692"/>
        <end position="711"/>
    </location>
</feature>
<dbReference type="InterPro" id="IPR028012">
    <property type="entry name" value="Rua1_C"/>
</dbReference>
<keyword evidence="4" id="KW-1185">Reference proteome</keyword>
<sequence>MDSSQAQLRHQIPSPSFAFHLNNNYRRDIPSTARSSHMMNMTGSEMPVKTEAMATTPQGVWTTPSSTGMRPRPATIHEGFSYCVDESYHGLPAWDSSTLPMHQQQQQNTPSDTVSSRPISVHQEFYPPTTLENGKSGNVFVVSHLPKLTARAGHWMQKPVEDNLEMHGIDTDMSIGQAYTTDEAVPILDLRYPGQPLEGDAMNFDNGLNPRRMSGSSFTMSTSGGLSDMTSYEDFSAALSDAPSFSSEYPPPSNRNSMMSSTQLSPVASPRMTPQSRSELVRTQSRGRASPSPRPGMRSAPYSVDNSRSNKRWSTGSYGTMPNRRPSPFVYQHGPEPFGPRMSSRHSSPTVQTSQMPLSFGNLQATQQQQFFMGQAHPAAFQRNSMLLPSQLPSQGFHPDAHHFENPPPLLSHGLFRMLQSNADPHSLHGHYTDLSDPPDLFASLHEEQIPPPPEDMNPSDPDLVPHEQELRFDGDLYTPKWVRGHGNKREGWCGICKPGRWLVLKNSAFWYDKSFTHGISAATGQPFNEPQETRRMDGNPDVWEGLCGSCNDWIALVSSKKKGTTWFRHAYKCHTHPKIKDAPKRRRESSHQKLAASTMAKPKVEPGQKMQQDTPVTPQQTAVSMAISNTPNHAQITSHPQQQHQQQQQQQHQQQQHHQQQPAEQRHSYQHQYQQPMVPPPVPAHMQIQVSAPGHQRNSASPMDGITNMI</sequence>
<protein>
    <recommendedName>
        <fullName evidence="2">Transcription regulator Rua1 C-terminal domain-containing protein</fullName>
    </recommendedName>
</protein>
<organism evidence="3 4">
    <name type="scientific">Phomopsis amygdali</name>
    <name type="common">Fusicoccum amygdali</name>
    <dbReference type="NCBI Taxonomy" id="1214568"/>
    <lineage>
        <taxon>Eukaryota</taxon>
        <taxon>Fungi</taxon>
        <taxon>Dikarya</taxon>
        <taxon>Ascomycota</taxon>
        <taxon>Pezizomycotina</taxon>
        <taxon>Sordariomycetes</taxon>
        <taxon>Sordariomycetidae</taxon>
        <taxon>Diaporthales</taxon>
        <taxon>Diaporthaceae</taxon>
        <taxon>Diaporthe</taxon>
    </lineage>
</organism>
<comment type="caution">
    <text evidence="3">The sequence shown here is derived from an EMBL/GenBank/DDBJ whole genome shotgun (WGS) entry which is preliminary data.</text>
</comment>
<feature type="compositionally biased region" description="Polar residues" evidence="1">
    <location>
        <begin position="610"/>
        <end position="622"/>
    </location>
</feature>
<dbReference type="Pfam" id="PF14616">
    <property type="entry name" value="Rua1_C"/>
    <property type="match status" value="1"/>
</dbReference>
<name>A0AAD9W2K0_PHOAM</name>
<dbReference type="Proteomes" id="UP001265746">
    <property type="component" value="Unassembled WGS sequence"/>
</dbReference>
<evidence type="ECO:0000259" key="2">
    <source>
        <dbReference type="Pfam" id="PF14616"/>
    </source>
</evidence>
<dbReference type="AlphaFoldDB" id="A0AAD9W2K0"/>
<evidence type="ECO:0000313" key="3">
    <source>
        <dbReference type="EMBL" id="KAK2605154.1"/>
    </source>
</evidence>
<gene>
    <name evidence="3" type="ORF">N8I77_008013</name>
</gene>
<feature type="region of interest" description="Disordered" evidence="1">
    <location>
        <begin position="241"/>
        <end position="325"/>
    </location>
</feature>
<accession>A0AAD9W2K0</accession>
<evidence type="ECO:0000256" key="1">
    <source>
        <dbReference type="SAM" id="MobiDB-lite"/>
    </source>
</evidence>
<evidence type="ECO:0000313" key="4">
    <source>
        <dbReference type="Proteomes" id="UP001265746"/>
    </source>
</evidence>
<reference evidence="3" key="1">
    <citation type="submission" date="2023-06" db="EMBL/GenBank/DDBJ databases">
        <authorList>
            <person name="Noh H."/>
        </authorList>
    </citation>
    <scope>NUCLEOTIDE SEQUENCE</scope>
    <source>
        <strain evidence="3">DUCC20226</strain>
    </source>
</reference>
<proteinExistence type="predicted"/>
<feature type="compositionally biased region" description="Polar residues" evidence="1">
    <location>
        <begin position="304"/>
        <end position="320"/>
    </location>
</feature>
<feature type="compositionally biased region" description="Polar residues" evidence="1">
    <location>
        <begin position="262"/>
        <end position="287"/>
    </location>
</feature>